<comment type="caution">
    <text evidence="1">The sequence shown here is derived from an EMBL/GenBank/DDBJ whole genome shotgun (WGS) entry which is preliminary data.</text>
</comment>
<dbReference type="RefSeq" id="WP_109664669.1">
    <property type="nucleotide sequence ID" value="NZ_QGEG01000004.1"/>
</dbReference>
<keyword evidence="2" id="KW-1185">Reference proteome</keyword>
<name>A0A316KWV5_9FLAO</name>
<accession>A0A316KWV5</accession>
<dbReference type="OrthoDB" id="1156241at2"/>
<dbReference type="Gene3D" id="2.130.10.10">
    <property type="entry name" value="YVTN repeat-like/Quinoprotein amine dehydrogenase"/>
    <property type="match status" value="1"/>
</dbReference>
<dbReference type="PROSITE" id="PS51257">
    <property type="entry name" value="PROKAR_LIPOPROTEIN"/>
    <property type="match status" value="1"/>
</dbReference>
<dbReference type="PANTHER" id="PTHR47572">
    <property type="entry name" value="LIPOPROTEIN-RELATED"/>
    <property type="match status" value="1"/>
</dbReference>
<dbReference type="AlphaFoldDB" id="A0A316KWV5"/>
<dbReference type="Proteomes" id="UP000245762">
    <property type="component" value="Unassembled WGS sequence"/>
</dbReference>
<evidence type="ECO:0000313" key="2">
    <source>
        <dbReference type="Proteomes" id="UP000245762"/>
    </source>
</evidence>
<evidence type="ECO:0000313" key="1">
    <source>
        <dbReference type="EMBL" id="PWL37588.1"/>
    </source>
</evidence>
<dbReference type="SUPFAM" id="SSF63829">
    <property type="entry name" value="Calcium-dependent phosphotriesterase"/>
    <property type="match status" value="2"/>
</dbReference>
<dbReference type="InterPro" id="IPR011042">
    <property type="entry name" value="6-blade_b-propeller_TolB-like"/>
</dbReference>
<protein>
    <recommendedName>
        <fullName evidence="3">SMP-30/Gluconolactonase/LRE-like region domain-containing protein</fullName>
    </recommendedName>
</protein>
<dbReference type="InterPro" id="IPR015943">
    <property type="entry name" value="WD40/YVTN_repeat-like_dom_sf"/>
</dbReference>
<organism evidence="1 2">
    <name type="scientific">Flagellimonas aquimarina</name>
    <dbReference type="NCBI Taxonomy" id="2201895"/>
    <lineage>
        <taxon>Bacteria</taxon>
        <taxon>Pseudomonadati</taxon>
        <taxon>Bacteroidota</taxon>
        <taxon>Flavobacteriia</taxon>
        <taxon>Flavobacteriales</taxon>
        <taxon>Flavobacteriaceae</taxon>
        <taxon>Flagellimonas</taxon>
    </lineage>
</organism>
<reference evidence="1 2" key="1">
    <citation type="submission" date="2018-05" db="EMBL/GenBank/DDBJ databases">
        <title>Complete genome sequence of Flagellimonas aquimarina ECD12 isolated from seaweed Ecklonia cava.</title>
        <authorList>
            <person name="Choi S."/>
            <person name="Seong C."/>
        </authorList>
    </citation>
    <scope>NUCLEOTIDE SEQUENCE [LARGE SCALE GENOMIC DNA]</scope>
    <source>
        <strain evidence="1 2">ECD12</strain>
    </source>
</reference>
<proteinExistence type="predicted"/>
<dbReference type="InterPro" id="IPR051262">
    <property type="entry name" value="SMP-30/CGR1_Lactonase"/>
</dbReference>
<dbReference type="PANTHER" id="PTHR47572:SF4">
    <property type="entry name" value="LACTONASE DRP35"/>
    <property type="match status" value="1"/>
</dbReference>
<gene>
    <name evidence="1" type="ORF">DKG77_14885</name>
</gene>
<dbReference type="Gene3D" id="2.120.10.30">
    <property type="entry name" value="TolB, C-terminal domain"/>
    <property type="match status" value="1"/>
</dbReference>
<dbReference type="EMBL" id="QGEG01000004">
    <property type="protein sequence ID" value="PWL37588.1"/>
    <property type="molecule type" value="Genomic_DNA"/>
</dbReference>
<evidence type="ECO:0008006" key="3">
    <source>
        <dbReference type="Google" id="ProtNLM"/>
    </source>
</evidence>
<sequence>MTLKVTFLFVAITLASCNSSETKKDSEEFEVVSILDNLYCGTGGLTVGPDGYIYLSDFGPWLSGTPVLNPKNRVYKVSEDGNISIYAAMFDGASGSKFDSKGNFYQSNVKLGHITKITPNGTIDTLFVSGQVSPVGIEVDKEDNLYINNCDAHLIRKVTQARDTTIFCQDSLLNCPNGLTKDIKGNFYASNFYDGNVIKITPEGKASLFATIPGNNNGHVLYHENSIYVIGRSAHQIYKLSMDGEIELFAGSGKRGKKNGARLEATFSYPNDLDVSLDGKYLYVNEVADTISDNRVLTPTSLRRINIFD</sequence>